<feature type="domain" description="Conserved Oligomeric Golgi complex subunit 6 C-terminal" evidence="1">
    <location>
        <begin position="1"/>
        <end position="48"/>
    </location>
</feature>
<accession>A0A1Y3ELK7</accession>
<dbReference type="Proteomes" id="UP000243006">
    <property type="component" value="Unassembled WGS sequence"/>
</dbReference>
<proteinExistence type="predicted"/>
<dbReference type="AlphaFoldDB" id="A0A1Y3ELK7"/>
<reference evidence="2 3" key="1">
    <citation type="submission" date="2015-04" db="EMBL/GenBank/DDBJ databases">
        <title>Draft genome of the roundworm Trichinella nativa.</title>
        <authorList>
            <person name="Mitreva M."/>
        </authorList>
    </citation>
    <scope>NUCLEOTIDE SEQUENCE [LARGE SCALE GENOMIC DNA]</scope>
    <source>
        <strain evidence="2 3">ISS45</strain>
    </source>
</reference>
<protein>
    <recommendedName>
        <fullName evidence="1">Conserved Oligomeric Golgi complex subunit 6 C-terminal domain-containing protein</fullName>
    </recommendedName>
</protein>
<dbReference type="Pfam" id="PF20653">
    <property type="entry name" value="COG6_C"/>
    <property type="match status" value="1"/>
</dbReference>
<gene>
    <name evidence="2" type="ORF">D917_09369</name>
</gene>
<dbReference type="EMBL" id="LVZM01013693">
    <property type="protein sequence ID" value="OUC43998.1"/>
    <property type="molecule type" value="Genomic_DNA"/>
</dbReference>
<evidence type="ECO:0000313" key="2">
    <source>
        <dbReference type="EMBL" id="OUC43998.1"/>
    </source>
</evidence>
<sequence length="52" mass="5899">LALIHQATVNEKELLLSLLKLCDKSVLEKYIPLALSKITDGLSRPFKVIFFK</sequence>
<comment type="caution">
    <text evidence="2">The sequence shown here is derived from an EMBL/GenBank/DDBJ whole genome shotgun (WGS) entry which is preliminary data.</text>
</comment>
<evidence type="ECO:0000313" key="3">
    <source>
        <dbReference type="Proteomes" id="UP000243006"/>
    </source>
</evidence>
<evidence type="ECO:0000259" key="1">
    <source>
        <dbReference type="Pfam" id="PF20653"/>
    </source>
</evidence>
<feature type="non-terminal residue" evidence="2">
    <location>
        <position position="1"/>
    </location>
</feature>
<dbReference type="InterPro" id="IPR048369">
    <property type="entry name" value="COG6_C"/>
</dbReference>
<organism evidence="2 3">
    <name type="scientific">Trichinella nativa</name>
    <dbReference type="NCBI Taxonomy" id="6335"/>
    <lineage>
        <taxon>Eukaryota</taxon>
        <taxon>Metazoa</taxon>
        <taxon>Ecdysozoa</taxon>
        <taxon>Nematoda</taxon>
        <taxon>Enoplea</taxon>
        <taxon>Dorylaimia</taxon>
        <taxon>Trichinellida</taxon>
        <taxon>Trichinellidae</taxon>
        <taxon>Trichinella</taxon>
    </lineage>
</organism>
<name>A0A1Y3ELK7_9BILA</name>